<dbReference type="InterPro" id="IPR014755">
    <property type="entry name" value="Cu-Rt/internalin_Ig-like"/>
</dbReference>
<dbReference type="KEGG" id="rcr:NCTC10994_02528"/>
<gene>
    <name evidence="8" type="primary">ycnJ_1</name>
    <name evidence="8" type="ORF">NCTC10994_02528</name>
</gene>
<dbReference type="InterPro" id="IPR007348">
    <property type="entry name" value="CopC_dom"/>
</dbReference>
<feature type="domain" description="CopC" evidence="7">
    <location>
        <begin position="62"/>
        <end position="154"/>
    </location>
</feature>
<evidence type="ECO:0000256" key="4">
    <source>
        <dbReference type="ARBA" id="ARBA00023008"/>
    </source>
</evidence>
<dbReference type="Pfam" id="PF04234">
    <property type="entry name" value="CopC"/>
    <property type="match status" value="1"/>
</dbReference>
<name>A0A2X4U3V5_9NOCA</name>
<evidence type="ECO:0000259" key="7">
    <source>
        <dbReference type="Pfam" id="PF04234"/>
    </source>
</evidence>
<keyword evidence="3" id="KW-0732">Signal</keyword>
<accession>A0A2X4U3V5</accession>
<evidence type="ECO:0000256" key="5">
    <source>
        <dbReference type="SAM" id="MobiDB-lite"/>
    </source>
</evidence>
<feature type="region of interest" description="Disordered" evidence="5">
    <location>
        <begin position="159"/>
        <end position="178"/>
    </location>
</feature>
<dbReference type="GO" id="GO:0030313">
    <property type="term" value="C:cell envelope"/>
    <property type="evidence" value="ECO:0007669"/>
    <property type="project" value="UniProtKB-SubCell"/>
</dbReference>
<dbReference type="GO" id="GO:0046688">
    <property type="term" value="P:response to copper ion"/>
    <property type="evidence" value="ECO:0007669"/>
    <property type="project" value="InterPro"/>
</dbReference>
<dbReference type="SUPFAM" id="SSF81296">
    <property type="entry name" value="E set domains"/>
    <property type="match status" value="1"/>
</dbReference>
<comment type="subcellular location">
    <subcellularLocation>
        <location evidence="1">Cell envelope</location>
    </subcellularLocation>
</comment>
<evidence type="ECO:0000256" key="3">
    <source>
        <dbReference type="ARBA" id="ARBA00022729"/>
    </source>
</evidence>
<dbReference type="Gene3D" id="2.60.40.1220">
    <property type="match status" value="1"/>
</dbReference>
<proteinExistence type="predicted"/>
<organism evidence="8 9">
    <name type="scientific">Rhodococcus coprophilus</name>
    <dbReference type="NCBI Taxonomy" id="38310"/>
    <lineage>
        <taxon>Bacteria</taxon>
        <taxon>Bacillati</taxon>
        <taxon>Actinomycetota</taxon>
        <taxon>Actinomycetes</taxon>
        <taxon>Mycobacteriales</taxon>
        <taxon>Nocardiaceae</taxon>
        <taxon>Rhodococcus</taxon>
    </lineage>
</organism>
<keyword evidence="6" id="KW-1133">Transmembrane helix</keyword>
<dbReference type="GO" id="GO:0005886">
    <property type="term" value="C:plasma membrane"/>
    <property type="evidence" value="ECO:0007669"/>
    <property type="project" value="TreeGrafter"/>
</dbReference>
<evidence type="ECO:0000313" key="8">
    <source>
        <dbReference type="EMBL" id="SQI33309.1"/>
    </source>
</evidence>
<keyword evidence="6" id="KW-0812">Transmembrane</keyword>
<evidence type="ECO:0000256" key="6">
    <source>
        <dbReference type="SAM" id="Phobius"/>
    </source>
</evidence>
<dbReference type="Proteomes" id="UP000249091">
    <property type="component" value="Chromosome 1"/>
</dbReference>
<evidence type="ECO:0000256" key="2">
    <source>
        <dbReference type="ARBA" id="ARBA00022723"/>
    </source>
</evidence>
<dbReference type="InterPro" id="IPR032694">
    <property type="entry name" value="CopC/D"/>
</dbReference>
<sequence length="211" mass="21236">MKNSFTRAITGAGDTAAPMLASSGVRAGRRRAPGTALTKRLLVLLATFVAALSLAAGPAAAHSVVLSSSPEDGEQIAQAPERVSVTFNETIQEQFASITVVGPDGNLWSEGDPIVEGSTVSIAVDGLGPAGEYTIAFRVTSTDGHPVSGTRTFVLTQEGTGTAGEPASGVAADTAEADDSDTGGPAVWWFVVAGAVVIAAGLGFALRKPKA</sequence>
<dbReference type="AlphaFoldDB" id="A0A2X4U3V5"/>
<evidence type="ECO:0000256" key="1">
    <source>
        <dbReference type="ARBA" id="ARBA00004196"/>
    </source>
</evidence>
<dbReference type="InterPro" id="IPR014756">
    <property type="entry name" value="Ig_E-set"/>
</dbReference>
<keyword evidence="4" id="KW-0186">Copper</keyword>
<keyword evidence="9" id="KW-1185">Reference proteome</keyword>
<dbReference type="STRING" id="1219011.GCA_001895045_02685"/>
<dbReference type="EMBL" id="LS483468">
    <property type="protein sequence ID" value="SQI33309.1"/>
    <property type="molecule type" value="Genomic_DNA"/>
</dbReference>
<keyword evidence="6" id="KW-0472">Membrane</keyword>
<dbReference type="PANTHER" id="PTHR34820">
    <property type="entry name" value="INNER MEMBRANE PROTEIN YEBZ"/>
    <property type="match status" value="1"/>
</dbReference>
<keyword evidence="2" id="KW-0479">Metal-binding</keyword>
<protein>
    <submittedName>
        <fullName evidence="8">Copper resistance protein</fullName>
    </submittedName>
</protein>
<dbReference type="GO" id="GO:0006825">
    <property type="term" value="P:copper ion transport"/>
    <property type="evidence" value="ECO:0007669"/>
    <property type="project" value="InterPro"/>
</dbReference>
<dbReference type="PANTHER" id="PTHR34820:SF4">
    <property type="entry name" value="INNER MEMBRANE PROTEIN YEBZ"/>
    <property type="match status" value="1"/>
</dbReference>
<dbReference type="GO" id="GO:0005507">
    <property type="term" value="F:copper ion binding"/>
    <property type="evidence" value="ECO:0007669"/>
    <property type="project" value="InterPro"/>
</dbReference>
<evidence type="ECO:0000313" key="9">
    <source>
        <dbReference type="Proteomes" id="UP000249091"/>
    </source>
</evidence>
<reference evidence="8 9" key="1">
    <citation type="submission" date="2018-06" db="EMBL/GenBank/DDBJ databases">
        <authorList>
            <consortium name="Pathogen Informatics"/>
            <person name="Doyle S."/>
        </authorList>
    </citation>
    <scope>NUCLEOTIDE SEQUENCE [LARGE SCALE GENOMIC DNA]</scope>
    <source>
        <strain evidence="8 9">NCTC10994</strain>
    </source>
</reference>
<feature type="transmembrane region" description="Helical" evidence="6">
    <location>
        <begin position="186"/>
        <end position="206"/>
    </location>
</feature>
<dbReference type="GO" id="GO:0042597">
    <property type="term" value="C:periplasmic space"/>
    <property type="evidence" value="ECO:0007669"/>
    <property type="project" value="InterPro"/>
</dbReference>